<organism evidence="1 2">
    <name type="scientific">Archangium gephyra</name>
    <dbReference type="NCBI Taxonomy" id="48"/>
    <lineage>
        <taxon>Bacteria</taxon>
        <taxon>Pseudomonadati</taxon>
        <taxon>Myxococcota</taxon>
        <taxon>Myxococcia</taxon>
        <taxon>Myxococcales</taxon>
        <taxon>Cystobacterineae</taxon>
        <taxon>Archangiaceae</taxon>
        <taxon>Archangium</taxon>
    </lineage>
</organism>
<protein>
    <submittedName>
        <fullName evidence="1">Uncharacterized protein</fullName>
    </submittedName>
</protein>
<reference evidence="1 2" key="1">
    <citation type="submission" date="2017-08" db="EMBL/GenBank/DDBJ databases">
        <title>Infants hospitalized years apart are colonized by the same room-sourced microbial strains.</title>
        <authorList>
            <person name="Brooks B."/>
            <person name="Olm M.R."/>
            <person name="Firek B.A."/>
            <person name="Baker R."/>
            <person name="Thomas B.C."/>
            <person name="Morowitz M.J."/>
            <person name="Banfield J.F."/>
        </authorList>
    </citation>
    <scope>NUCLEOTIDE SEQUENCE [LARGE SCALE GENOMIC DNA]</scope>
    <source>
        <strain evidence="1">S2_003_000_R2_14</strain>
    </source>
</reference>
<accession>A0A2W5U230</accession>
<proteinExistence type="predicted"/>
<gene>
    <name evidence="1" type="ORF">DI536_01260</name>
</gene>
<comment type="caution">
    <text evidence="1">The sequence shown here is derived from an EMBL/GenBank/DDBJ whole genome shotgun (WGS) entry which is preliminary data.</text>
</comment>
<dbReference type="AlphaFoldDB" id="A0A2W5U230"/>
<dbReference type="Proteomes" id="UP000249061">
    <property type="component" value="Unassembled WGS sequence"/>
</dbReference>
<evidence type="ECO:0000313" key="2">
    <source>
        <dbReference type="Proteomes" id="UP000249061"/>
    </source>
</evidence>
<name>A0A2W5U230_9BACT</name>
<sequence>MIPERIPFETSRCHACVHKRDVKTPRSHFLMCQQGTPPKYPPQPVLECGYFTQRVDESSP</sequence>
<evidence type="ECO:0000313" key="1">
    <source>
        <dbReference type="EMBL" id="PZR18536.1"/>
    </source>
</evidence>
<dbReference type="EMBL" id="QFQP01000001">
    <property type="protein sequence ID" value="PZR18536.1"/>
    <property type="molecule type" value="Genomic_DNA"/>
</dbReference>